<protein>
    <submittedName>
        <fullName evidence="1">11550_t:CDS:1</fullName>
    </submittedName>
</protein>
<dbReference type="EMBL" id="CAJVPU010002741">
    <property type="protein sequence ID" value="CAG8506912.1"/>
    <property type="molecule type" value="Genomic_DNA"/>
</dbReference>
<comment type="caution">
    <text evidence="1">The sequence shown here is derived from an EMBL/GenBank/DDBJ whole genome shotgun (WGS) entry which is preliminary data.</text>
</comment>
<reference evidence="1" key="1">
    <citation type="submission" date="2021-06" db="EMBL/GenBank/DDBJ databases">
        <authorList>
            <person name="Kallberg Y."/>
            <person name="Tangrot J."/>
            <person name="Rosling A."/>
        </authorList>
    </citation>
    <scope>NUCLEOTIDE SEQUENCE</scope>
    <source>
        <strain evidence="1">IL203A</strain>
    </source>
</reference>
<proteinExistence type="predicted"/>
<evidence type="ECO:0000313" key="1">
    <source>
        <dbReference type="EMBL" id="CAG8506912.1"/>
    </source>
</evidence>
<accession>A0ACA9L285</accession>
<keyword evidence="2" id="KW-1185">Reference proteome</keyword>
<gene>
    <name evidence="1" type="ORF">DHETER_LOCUS3271</name>
</gene>
<evidence type="ECO:0000313" key="2">
    <source>
        <dbReference type="Proteomes" id="UP000789702"/>
    </source>
</evidence>
<dbReference type="Proteomes" id="UP000789702">
    <property type="component" value="Unassembled WGS sequence"/>
</dbReference>
<organism evidence="1 2">
    <name type="scientific">Dentiscutata heterogama</name>
    <dbReference type="NCBI Taxonomy" id="1316150"/>
    <lineage>
        <taxon>Eukaryota</taxon>
        <taxon>Fungi</taxon>
        <taxon>Fungi incertae sedis</taxon>
        <taxon>Mucoromycota</taxon>
        <taxon>Glomeromycotina</taxon>
        <taxon>Glomeromycetes</taxon>
        <taxon>Diversisporales</taxon>
        <taxon>Gigasporaceae</taxon>
        <taxon>Dentiscutata</taxon>
    </lineage>
</organism>
<sequence length="925" mass="105937">MQLNVKERVAKGLEKVGYTYTKVLICWLLVLLLFSMTSIDIQEFCIFTSIAMIIDYVLQITFFVAVLSIDLEWFELEKICTYYADNDNTDRNIIPPSKAANYGRRIGGSLVVLICLVWMTNVYHTNIEFANIEVPYLKSALSSLIGNSIALPAIHTNVTFWETSMDKTANEFWSIVNPDKKNQIVEILPTRHLTLSYDIEQDDIHYPFNDGINWRLIIKTFVWFLKFIILPIIGVIFTTPILMGFSSPEKLVIRILEKTSSNEYKNILTSQPSGSSSLYATTPLIITLRGRHLADVDLLCANLNGVIITSATDKHITAWNGMQGTPLRKLERYMRRCETCKCDSTGGMKSCISWPVRAMCVSEKTAAAGFEDGVVRVWDVNTGQVNYILKDTVEDVEQIMSAVNNDKSVNERVTCLQIIVSDKKSKQLSNRKAPATLFATYRNGYFREWDLTSGQISHTVFTHQKGGISYLLVVDDDQDGIHIFTGARDGSVKCWIRIIDLDDERKEIRNNAWKLLYTLRGEPGNAITSIGAKVIKTKKDSFGVVVTGAADGEVRVYDYVTGQFIETLSYGTSGKQKLAREHKEQLLFQKRKKKFKAFSSEQDWFEEDEDEDEFWDESESFDSSHQDAITSIIIHPLKEESCLCGDIEECKGFSIITSSFDEKVNFWQLTRNFVDCTCMTSQLEEPPLNYTDNVDTSERLQKVFLGHIRQPGSSVIVLLKGHIIGVRRVTKPNFSIKRSHGAEGEWEVWTLDINDPNVFEPTEEVDDSENHDDEFRVKTIPLVNDNDLIMEEQQKKKKEIYKHDRENMEKLKGFVGRRKVVSMANKNYPLNSSHSDDQNENHSHIHNEEDYEQGQVMDFRLRSQKQRVYPNKSHNDRNSFKEEDEMNEMLPFSRIRRIVKVGEDGLAVTYGNFVKVIMFKELNDG</sequence>
<name>A0ACA9L285_9GLOM</name>